<evidence type="ECO:0000256" key="3">
    <source>
        <dbReference type="ARBA" id="ARBA00004162"/>
    </source>
</evidence>
<comment type="catalytic activity">
    <reaction evidence="15 16 17">
        <text>oxaloacetate + 2 Na(+)(in) + H(+) = pyruvate + 2 Na(+)(out) + CO2</text>
        <dbReference type="Rhea" id="RHEA:57724"/>
        <dbReference type="ChEBI" id="CHEBI:15361"/>
        <dbReference type="ChEBI" id="CHEBI:15378"/>
        <dbReference type="ChEBI" id="CHEBI:16452"/>
        <dbReference type="ChEBI" id="CHEBI:16526"/>
        <dbReference type="ChEBI" id="CHEBI:29101"/>
        <dbReference type="EC" id="7.2.4.2"/>
    </reaction>
</comment>
<sequence length="85" mass="9283">MNELMSQAIDLMVAGMGFVFAFLIILVFATLLMSKLVLRFGPAEPEPAVPARKSRAKPSAPSPVDPDTAEAIKKAIAQYRSRHKK</sequence>
<reference evidence="20" key="1">
    <citation type="submission" date="2018-05" db="EMBL/GenBank/DDBJ databases">
        <authorList>
            <person name="Lu D."/>
        </authorList>
    </citation>
    <scope>NUCLEOTIDE SEQUENCE [LARGE SCALE GENOMIC DNA]</scope>
    <source>
        <strain evidence="20">F01</strain>
    </source>
</reference>
<evidence type="ECO:0000256" key="5">
    <source>
        <dbReference type="ARBA" id="ARBA00011869"/>
    </source>
</evidence>
<evidence type="ECO:0000256" key="16">
    <source>
        <dbReference type="HAMAP-Rule" id="MF_00404"/>
    </source>
</evidence>
<protein>
    <recommendedName>
        <fullName evidence="16">Probable oxaloacetate decarboxylase gamma chain</fullName>
        <ecNumber evidence="16">7.2.4.2</ecNumber>
    </recommendedName>
</protein>
<keyword evidence="20" id="KW-1185">Reference proteome</keyword>
<evidence type="ECO:0000256" key="6">
    <source>
        <dbReference type="ARBA" id="ARBA00022448"/>
    </source>
</evidence>
<proteinExistence type="inferred from homology"/>
<evidence type="ECO:0000256" key="12">
    <source>
        <dbReference type="ARBA" id="ARBA00023065"/>
    </source>
</evidence>
<keyword evidence="14 16" id="KW-0739">Sodium transport</keyword>
<evidence type="ECO:0000313" key="20">
    <source>
        <dbReference type="Proteomes" id="UP000253987"/>
    </source>
</evidence>
<dbReference type="OrthoDB" id="5772594at2"/>
<evidence type="ECO:0000256" key="7">
    <source>
        <dbReference type="ARBA" id="ARBA00022475"/>
    </source>
</evidence>
<evidence type="ECO:0000256" key="18">
    <source>
        <dbReference type="SAM" id="MobiDB-lite"/>
    </source>
</evidence>
<organism evidence="19 20">
    <name type="scientific">Marinobacter vulgaris</name>
    <dbReference type="NCBI Taxonomy" id="1928331"/>
    <lineage>
        <taxon>Bacteria</taxon>
        <taxon>Pseudomonadati</taxon>
        <taxon>Pseudomonadota</taxon>
        <taxon>Gammaproteobacteria</taxon>
        <taxon>Pseudomonadales</taxon>
        <taxon>Marinobacteraceae</taxon>
        <taxon>Marinobacter</taxon>
    </lineage>
</organism>
<keyword evidence="8 16" id="KW-0812">Transmembrane</keyword>
<evidence type="ECO:0000256" key="8">
    <source>
        <dbReference type="ARBA" id="ARBA00022692"/>
    </source>
</evidence>
<reference evidence="19 20" key="2">
    <citation type="submission" date="2018-06" db="EMBL/GenBank/DDBJ databases">
        <title>Marinobactersediminissp. nov, a moderately halophilic bacterium isolated from marine solar saltern.</title>
        <authorList>
            <person name="Zhang Y."/>
        </authorList>
    </citation>
    <scope>NUCLEOTIDE SEQUENCE [LARGE SCALE GENOMIC DNA]</scope>
    <source>
        <strain evidence="19 20">F01</strain>
    </source>
</reference>
<dbReference type="InterPro" id="IPR005899">
    <property type="entry name" value="Na_pump_deCOase"/>
</dbReference>
<evidence type="ECO:0000256" key="1">
    <source>
        <dbReference type="ARBA" id="ARBA00001959"/>
    </source>
</evidence>
<dbReference type="InterPro" id="IPR023424">
    <property type="entry name" value="OadG"/>
</dbReference>
<dbReference type="GO" id="GO:0008948">
    <property type="term" value="F:oxaloacetate decarboxylase activity"/>
    <property type="evidence" value="ECO:0007669"/>
    <property type="project" value="UniProtKB-UniRule"/>
</dbReference>
<keyword evidence="13 16" id="KW-0472">Membrane</keyword>
<keyword evidence="7 16" id="KW-1003">Cell membrane</keyword>
<keyword evidence="9 16" id="KW-1278">Translocase</keyword>
<dbReference type="GO" id="GO:0036376">
    <property type="term" value="P:sodium ion export across plasma membrane"/>
    <property type="evidence" value="ECO:0007669"/>
    <property type="project" value="InterPro"/>
</dbReference>
<evidence type="ECO:0000256" key="14">
    <source>
        <dbReference type="ARBA" id="ARBA00023201"/>
    </source>
</evidence>
<comment type="cofactor">
    <cofactor evidence="1 16 17">
        <name>Na(+)</name>
        <dbReference type="ChEBI" id="CHEBI:29101"/>
    </cofactor>
</comment>
<dbReference type="AlphaFoldDB" id="A0A2V3ZJY7"/>
<evidence type="ECO:0000313" key="19">
    <source>
        <dbReference type="EMBL" id="PXX91551.1"/>
    </source>
</evidence>
<feature type="region of interest" description="Disordered" evidence="18">
    <location>
        <begin position="45"/>
        <end position="67"/>
    </location>
</feature>
<dbReference type="HAMAP" id="MF_00404">
    <property type="entry name" value="OadG"/>
    <property type="match status" value="1"/>
</dbReference>
<evidence type="ECO:0000256" key="10">
    <source>
        <dbReference type="ARBA" id="ARBA00022989"/>
    </source>
</evidence>
<feature type="transmembrane region" description="Helical" evidence="16 17">
    <location>
        <begin position="12"/>
        <end position="32"/>
    </location>
</feature>
<comment type="subunit">
    <text evidence="5 16">Heterotrimer of an alpha, a beta and a gamma subunit.</text>
</comment>
<comment type="subcellular location">
    <subcellularLocation>
        <location evidence="3 16 17">Cell membrane</location>
        <topology evidence="3 16 17">Single-pass membrane protein</topology>
    </subcellularLocation>
</comment>
<dbReference type="GO" id="GO:0015451">
    <property type="term" value="F:decarboxylation-driven active transmembrane transporter activity"/>
    <property type="evidence" value="ECO:0007669"/>
    <property type="project" value="UniProtKB-EC"/>
</dbReference>
<dbReference type="Pfam" id="PF04277">
    <property type="entry name" value="OAD_gamma"/>
    <property type="match status" value="1"/>
</dbReference>
<dbReference type="EMBL" id="QFWX01000003">
    <property type="protein sequence ID" value="PXX91551.1"/>
    <property type="molecule type" value="Genomic_DNA"/>
</dbReference>
<comment type="function">
    <text evidence="2 16 17">Catalyzes the decarboxylation of oxaloacetate coupled to Na(+) translocation.</text>
</comment>
<name>A0A2V3ZJY7_9GAMM</name>
<dbReference type="NCBIfam" id="TIGR01195">
    <property type="entry name" value="oadG_fam"/>
    <property type="match status" value="1"/>
</dbReference>
<evidence type="ECO:0000256" key="17">
    <source>
        <dbReference type="RuleBase" id="RU004278"/>
    </source>
</evidence>
<evidence type="ECO:0000256" key="2">
    <source>
        <dbReference type="ARBA" id="ARBA00003002"/>
    </source>
</evidence>
<evidence type="ECO:0000256" key="15">
    <source>
        <dbReference type="ARBA" id="ARBA00048176"/>
    </source>
</evidence>
<keyword evidence="10 16" id="KW-1133">Transmembrane helix</keyword>
<dbReference type="GO" id="GO:0005886">
    <property type="term" value="C:plasma membrane"/>
    <property type="evidence" value="ECO:0007669"/>
    <property type="project" value="UniProtKB-SubCell"/>
</dbReference>
<dbReference type="GO" id="GO:0015081">
    <property type="term" value="F:sodium ion transmembrane transporter activity"/>
    <property type="evidence" value="ECO:0007669"/>
    <property type="project" value="UniProtKB-UniRule"/>
</dbReference>
<evidence type="ECO:0000256" key="9">
    <source>
        <dbReference type="ARBA" id="ARBA00022967"/>
    </source>
</evidence>
<keyword evidence="11 16" id="KW-0915">Sodium</keyword>
<evidence type="ECO:0000256" key="4">
    <source>
        <dbReference type="ARBA" id="ARBA00005844"/>
    </source>
</evidence>
<keyword evidence="6 16" id="KW-0813">Transport</keyword>
<dbReference type="EC" id="7.2.4.2" evidence="16"/>
<accession>A0A2V3ZJY7</accession>
<keyword evidence="12 16" id="KW-0406">Ion transport</keyword>
<evidence type="ECO:0000256" key="11">
    <source>
        <dbReference type="ARBA" id="ARBA00023053"/>
    </source>
</evidence>
<comment type="caution">
    <text evidence="19">The sequence shown here is derived from an EMBL/GenBank/DDBJ whole genome shotgun (WGS) entry which is preliminary data.</text>
</comment>
<dbReference type="RefSeq" id="WP_114612434.1">
    <property type="nucleotide sequence ID" value="NZ_QFWX01000003.1"/>
</dbReference>
<gene>
    <name evidence="16" type="primary">oadG</name>
    <name evidence="19" type="ORF">DIT71_06580</name>
</gene>
<comment type="similarity">
    <text evidence="4 16 17">Belongs to the OadG family.</text>
</comment>
<evidence type="ECO:0000256" key="13">
    <source>
        <dbReference type="ARBA" id="ARBA00023136"/>
    </source>
</evidence>
<dbReference type="Proteomes" id="UP000253987">
    <property type="component" value="Unassembled WGS sequence"/>
</dbReference>